<dbReference type="PATRIC" id="fig|220754.4.peg.2141"/>
<protein>
    <recommendedName>
        <fullName evidence="3">YolD-like protein</fullName>
    </recommendedName>
</protein>
<dbReference type="RefSeq" id="WP_041057877.1">
    <property type="nucleotide sequence ID" value="NZ_JXRR01000014.1"/>
</dbReference>
<dbReference type="PANTHER" id="PTHR40051">
    <property type="entry name" value="IG HYPOTHETICAL 15966"/>
    <property type="match status" value="1"/>
</dbReference>
<evidence type="ECO:0008006" key="3">
    <source>
        <dbReference type="Google" id="ProtNLM"/>
    </source>
</evidence>
<gene>
    <name evidence="1" type="ORF">KR50_21250</name>
</gene>
<dbReference type="AlphaFoldDB" id="A0A0C2VVF8"/>
<evidence type="ECO:0000313" key="2">
    <source>
        <dbReference type="Proteomes" id="UP000031972"/>
    </source>
</evidence>
<name>A0A0C2VVF8_9BACL</name>
<dbReference type="PANTHER" id="PTHR40051:SF1">
    <property type="entry name" value="YOLD-LIKE FAMILY PROTEIN"/>
    <property type="match status" value="1"/>
</dbReference>
<dbReference type="EMBL" id="JXRR01000014">
    <property type="protein sequence ID" value="KIL47958.1"/>
    <property type="molecule type" value="Genomic_DNA"/>
</dbReference>
<sequence>MNRDRGDIKWQSAMILPEFAQLLSEAKEEYKQVPKPILDEQQIEENEQSILAAMEYNFFSEFTFFQHKAVAQMRGYVHFVDYHNRHYRIYDEKHQEHIISFDNLLSVMNLDEIIPL</sequence>
<keyword evidence="2" id="KW-1185">Reference proteome</keyword>
<evidence type="ECO:0000313" key="1">
    <source>
        <dbReference type="EMBL" id="KIL47958.1"/>
    </source>
</evidence>
<comment type="caution">
    <text evidence="1">The sequence shown here is derived from an EMBL/GenBank/DDBJ whole genome shotgun (WGS) entry which is preliminary data.</text>
</comment>
<reference evidence="1 2" key="1">
    <citation type="submission" date="2015-01" db="EMBL/GenBank/DDBJ databases">
        <title>Jeotgalibacillus campisalis genome sequencing.</title>
        <authorList>
            <person name="Goh K.M."/>
            <person name="Chan K.-G."/>
            <person name="Yaakop A.S."/>
            <person name="Ee R."/>
            <person name="Gan H.M."/>
            <person name="Chan C.S."/>
        </authorList>
    </citation>
    <scope>NUCLEOTIDE SEQUENCE [LARGE SCALE GENOMIC DNA]</scope>
    <source>
        <strain evidence="1 2">SF-57</strain>
    </source>
</reference>
<dbReference type="Proteomes" id="UP000031972">
    <property type="component" value="Unassembled WGS sequence"/>
</dbReference>
<dbReference type="Pfam" id="PF08863">
    <property type="entry name" value="YolD"/>
    <property type="match status" value="1"/>
</dbReference>
<accession>A0A0C2VVF8</accession>
<dbReference type="InterPro" id="IPR014962">
    <property type="entry name" value="YolD"/>
</dbReference>
<dbReference type="OrthoDB" id="1644322at2"/>
<organism evidence="1 2">
    <name type="scientific">Jeotgalibacillus campisalis</name>
    <dbReference type="NCBI Taxonomy" id="220754"/>
    <lineage>
        <taxon>Bacteria</taxon>
        <taxon>Bacillati</taxon>
        <taxon>Bacillota</taxon>
        <taxon>Bacilli</taxon>
        <taxon>Bacillales</taxon>
        <taxon>Caryophanaceae</taxon>
        <taxon>Jeotgalibacillus</taxon>
    </lineage>
</organism>
<proteinExistence type="predicted"/>